<dbReference type="EMBL" id="CP076643">
    <property type="protein sequence ID" value="QXO19203.1"/>
    <property type="molecule type" value="Genomic_DNA"/>
</dbReference>
<sequence>MANTTDKSILTAAGKALLAQLNAEEKPLIIDKMIFANVPNRPEFPQPDDVVPDDFIVHQEGVEQRGRLSADSVIYSTTLTSDVGPFDFNWTGAYCSEYGVLVTVDHHALTPKTADEPGVAGNTLVRSVVLEYKDIAEITNITVDASTWQYNATERLKKMDTDVAQAIIDQNGKDWFIEDGFLVTPQGTAFNIKAGAGYVSGNRVTLEFDRNVQVPNKPSFIYVDAYREGTPNGEQVTLFDFVVTADEKDDYTNANGVKHFVCKIAQVLGDGSVSDLRPEGESADRSWVTQSFATVISHVEELKKYPGRIVGQQIELLGYFEKGDGGGGSLIWMTNPPHLANDATVFETTNASGYWVRRNLTITPEQAGWQPNKNGPARIRALLNAGLSFAKPKRLTSLQGQAARWASGQKAPICFFGDSTTDGRITTIDGVIGATKWNINRLIDEAVPDGIVYDHDDSEVPNAYTNVLQRMLREFHLNSRIRVYNAGYRGKQAQDGWAVNNVHNAIYGNATYADVEWVGIMFGLNDSNASKDSELLERRTYIENQALILDAFARGVQPALMSCPPSNNTAKSGDYGNNNQVNELIDQVKRRIAHEYGIEFIDVNQAIKHWIYNNGDKIAFSSASSDGLHLNDLGHLKKAEFLFKTAERDNVPTLIEDRHCFDVVHSAMRYALSKNDISAADRHRGANKLYQNGVIQSDDIDKVLGSNVIDLWVWNERRDHSLIYRAYKNSFMAFHAANREDLPRIIVESQLFTADDYHKVTIFDDVSPECIGNTGSGRSDFPCFVGKLRYGLNRIRLFMPTTAKTLFDDDIITDFLAVGWLDFIADRQENRYPVMHYNNGFSYMDKSHWRDVVAGRGRVIHPPIDTDVTNNYVRNIISPSLKGFNTYSLQRPGDVVEFRFEANFPKGTGVALSWNKMDDAINYPDEFDKYKMYSSGGVLIFYANASEDSNVRFTFLSPANYGLPSIPLLETGISLSEIQNKPIIVQFKLRVDFGIDVTVLRSNLTQLYKGTITEQSVIGEIATAYCGGSFSNGSIASGTFELEYLQLREYSEI</sequence>
<proteinExistence type="predicted"/>
<dbReference type="Proteomes" id="UP000694232">
    <property type="component" value="Chromosome 1"/>
</dbReference>
<evidence type="ECO:0000259" key="2">
    <source>
        <dbReference type="Pfam" id="PF13472"/>
    </source>
</evidence>
<organism evidence="3 4">
    <name type="scientific">Vibrio ostreae</name>
    <dbReference type="NCBI Taxonomy" id="2841925"/>
    <lineage>
        <taxon>Bacteria</taxon>
        <taxon>Pseudomonadati</taxon>
        <taxon>Pseudomonadota</taxon>
        <taxon>Gammaproteobacteria</taxon>
        <taxon>Vibrionales</taxon>
        <taxon>Vibrionaceae</taxon>
        <taxon>Vibrio</taxon>
    </lineage>
</organism>
<accession>A0A975YPV6</accession>
<feature type="domain" description="SGNH hydrolase-type esterase" evidence="2">
    <location>
        <begin position="415"/>
        <end position="635"/>
    </location>
</feature>
<dbReference type="Pfam" id="PF13472">
    <property type="entry name" value="Lipase_GDSL_2"/>
    <property type="match status" value="1"/>
</dbReference>
<evidence type="ECO:0000313" key="4">
    <source>
        <dbReference type="Proteomes" id="UP000694232"/>
    </source>
</evidence>
<dbReference type="RefSeq" id="WP_218563351.1">
    <property type="nucleotide sequence ID" value="NZ_CP076643.1"/>
</dbReference>
<evidence type="ECO:0000259" key="1">
    <source>
        <dbReference type="Pfam" id="PF12571"/>
    </source>
</evidence>
<dbReference type="InterPro" id="IPR013830">
    <property type="entry name" value="SGNH_hydro"/>
</dbReference>
<dbReference type="AlphaFoldDB" id="A0A975YPV6"/>
<dbReference type="InterPro" id="IPR051532">
    <property type="entry name" value="Ester_Hydrolysis_Enzymes"/>
</dbReference>
<dbReference type="InterPro" id="IPR022225">
    <property type="entry name" value="Phage_tail_fibre_N"/>
</dbReference>
<dbReference type="PANTHER" id="PTHR30383">
    <property type="entry name" value="THIOESTERASE 1/PROTEASE 1/LYSOPHOSPHOLIPASE L1"/>
    <property type="match status" value="1"/>
</dbReference>
<keyword evidence="4" id="KW-1185">Reference proteome</keyword>
<gene>
    <name evidence="3" type="ORF">KNV97_13540</name>
</gene>
<evidence type="ECO:0000313" key="3">
    <source>
        <dbReference type="EMBL" id="QXO19203.1"/>
    </source>
</evidence>
<protein>
    <submittedName>
        <fullName evidence="3">Phage tail protein</fullName>
    </submittedName>
</protein>
<dbReference type="KEGG" id="vos:KNV97_13540"/>
<name>A0A975YPV6_9VIBR</name>
<reference evidence="3" key="1">
    <citation type="submission" date="2021-06" db="EMBL/GenBank/DDBJ databases">
        <title>Vibrio nov. sp., novel gut bacterium isolated from Yellow Sea oyster.</title>
        <authorList>
            <person name="Muhammad N."/>
            <person name="Nguyen T.H."/>
            <person name="Lee Y.-J."/>
            <person name="Ko J."/>
            <person name="Kim S.-G."/>
        </authorList>
    </citation>
    <scope>NUCLEOTIDE SEQUENCE</scope>
    <source>
        <strain evidence="3">OG9-811</strain>
    </source>
</reference>
<dbReference type="Pfam" id="PF12571">
    <property type="entry name" value="Phage_tail_fib"/>
    <property type="match status" value="1"/>
</dbReference>
<feature type="domain" description="Phage tail fibre protein N-terminal" evidence="1">
    <location>
        <begin position="8"/>
        <end position="147"/>
    </location>
</feature>